<proteinExistence type="predicted"/>
<dbReference type="SUPFAM" id="SSF54695">
    <property type="entry name" value="POZ domain"/>
    <property type="match status" value="1"/>
</dbReference>
<sequence length="689" mass="76134">MEEEQDKSLATKMRDFLNSGLGSDVEVKVGKDSDFKTFRAHRSILAFSSPLFLAKFYENKEVDCNPVNVIEEQDIDPETFTTILECPVPHHMVFCRTLESLTQVVSSGWQELINNPDLLDITPSVLDLILDENDLQITSELELLQFIVNWSNEECKRKELAATAKNKRKLLESTLCKIRFRALSPDSFVSFVELKELLSCEEYRNILMNIVKPTLGTFPSSFCNMERRRGQITVCCFRCRQSYTPDTAKTTNESLNPSTSASNKNVFTRDAPPPTAFRFGSVASTQFGYSDHTKRKNTKISGGSFGGSSGYTPQQERGGFFSQSVQANGFAASVQNQTKLKQGNLPVSIFGNQGDQELNQEESISVFPTLTQALVELSTNSPVNETSDSKREARRPINVACSLRMPGRVDEYDVPALDGCRCQRTVLEGSRSGEIVTNGLEDMNCGAVQAVERVGGAACASAEERYKIRLNSHLHEVPAGQLRLKAFFGGSKAGTGPLVPKLPDAHVKVCGYAQRIQPRSLVRGVCSPDKWTLNPDTPGIILPAAKAFSLPVMTSAPTEASSSNLAKASATSVISPLQRALSALGRFSLRNVLAKMADKRLSKEEISKILNEEISVSDFSNNVEVEDSEEDSDDEGEIDFVENNVQRSDEDEYNSDDSSMSTQQNYFKHLIPSYYVRASQSSNIINRAI</sequence>
<dbReference type="PANTHER" id="PTHR45774">
    <property type="entry name" value="BTB/POZ DOMAIN-CONTAINING"/>
    <property type="match status" value="1"/>
</dbReference>
<reference evidence="3" key="1">
    <citation type="submission" date="2020-11" db="EMBL/GenBank/DDBJ databases">
        <authorList>
            <person name="Tran Van P."/>
        </authorList>
    </citation>
    <scope>NUCLEOTIDE SEQUENCE</scope>
</reference>
<protein>
    <recommendedName>
        <fullName evidence="2">BTB domain-containing protein</fullName>
    </recommendedName>
</protein>
<dbReference type="PANTHER" id="PTHR45774:SF3">
    <property type="entry name" value="BTB (POZ) DOMAIN-CONTAINING 2B-RELATED"/>
    <property type="match status" value="1"/>
</dbReference>
<dbReference type="Pfam" id="PF00651">
    <property type="entry name" value="BTB"/>
    <property type="match status" value="1"/>
</dbReference>
<dbReference type="Pfam" id="PF07707">
    <property type="entry name" value="BACK"/>
    <property type="match status" value="1"/>
</dbReference>
<dbReference type="InterPro" id="IPR011705">
    <property type="entry name" value="BACK"/>
</dbReference>
<dbReference type="PROSITE" id="PS50097">
    <property type="entry name" value="BTB"/>
    <property type="match status" value="1"/>
</dbReference>
<evidence type="ECO:0000259" key="2">
    <source>
        <dbReference type="PROSITE" id="PS50097"/>
    </source>
</evidence>
<gene>
    <name evidence="3" type="ORF">TTEB3V08_LOCUS1014</name>
</gene>
<name>A0A7R9FFU2_9NEOP</name>
<dbReference type="EMBL" id="OE000196">
    <property type="protein sequence ID" value="CAD7452851.1"/>
    <property type="molecule type" value="Genomic_DNA"/>
</dbReference>
<feature type="compositionally biased region" description="Acidic residues" evidence="1">
    <location>
        <begin position="624"/>
        <end position="640"/>
    </location>
</feature>
<dbReference type="InterPro" id="IPR011333">
    <property type="entry name" value="SKP1/BTB/POZ_sf"/>
</dbReference>
<evidence type="ECO:0000256" key="1">
    <source>
        <dbReference type="SAM" id="MobiDB-lite"/>
    </source>
</evidence>
<feature type="region of interest" description="Disordered" evidence="1">
    <location>
        <begin position="293"/>
        <end position="314"/>
    </location>
</feature>
<dbReference type="Gene3D" id="3.30.710.10">
    <property type="entry name" value="Potassium Channel Kv1.1, Chain A"/>
    <property type="match status" value="1"/>
</dbReference>
<feature type="region of interest" description="Disordered" evidence="1">
    <location>
        <begin position="620"/>
        <end position="661"/>
    </location>
</feature>
<evidence type="ECO:0000313" key="3">
    <source>
        <dbReference type="EMBL" id="CAD7452851.1"/>
    </source>
</evidence>
<dbReference type="CDD" id="cd18186">
    <property type="entry name" value="BTB_POZ_ZBTB_KLHL-like"/>
    <property type="match status" value="1"/>
</dbReference>
<feature type="domain" description="BTB" evidence="2">
    <location>
        <begin position="23"/>
        <end position="85"/>
    </location>
</feature>
<dbReference type="SMART" id="SM00225">
    <property type="entry name" value="BTB"/>
    <property type="match status" value="1"/>
</dbReference>
<dbReference type="Gene3D" id="1.25.40.420">
    <property type="match status" value="1"/>
</dbReference>
<accession>A0A7R9FFU2</accession>
<dbReference type="AlphaFoldDB" id="A0A7R9FFU2"/>
<organism evidence="3">
    <name type="scientific">Timema tahoe</name>
    <dbReference type="NCBI Taxonomy" id="61484"/>
    <lineage>
        <taxon>Eukaryota</taxon>
        <taxon>Metazoa</taxon>
        <taxon>Ecdysozoa</taxon>
        <taxon>Arthropoda</taxon>
        <taxon>Hexapoda</taxon>
        <taxon>Insecta</taxon>
        <taxon>Pterygota</taxon>
        <taxon>Neoptera</taxon>
        <taxon>Polyneoptera</taxon>
        <taxon>Phasmatodea</taxon>
        <taxon>Timematodea</taxon>
        <taxon>Timematoidea</taxon>
        <taxon>Timematidae</taxon>
        <taxon>Timema</taxon>
    </lineage>
</organism>
<dbReference type="SMART" id="SM00875">
    <property type="entry name" value="BACK"/>
    <property type="match status" value="1"/>
</dbReference>
<dbReference type="InterPro" id="IPR000210">
    <property type="entry name" value="BTB/POZ_dom"/>
</dbReference>